<feature type="non-terminal residue" evidence="1">
    <location>
        <position position="55"/>
    </location>
</feature>
<sequence>PPRLFFRPKPSWHHPNSAVPWNSLPKISRIPLTEVCKHLILPNINWSSQLKCFQH</sequence>
<gene>
    <name evidence="1" type="ORF">ASPFODRAFT_69792</name>
</gene>
<evidence type="ECO:0000313" key="2">
    <source>
        <dbReference type="Proteomes" id="UP000184063"/>
    </source>
</evidence>
<dbReference type="Proteomes" id="UP000184063">
    <property type="component" value="Unassembled WGS sequence"/>
</dbReference>
<dbReference type="EMBL" id="KV878239">
    <property type="protein sequence ID" value="OJZ88478.1"/>
    <property type="molecule type" value="Genomic_DNA"/>
</dbReference>
<dbReference type="AlphaFoldDB" id="A0A1M3TNP6"/>
<name>A0A1M3TNP6_ASPLC</name>
<accession>A0A1M3TNP6</accession>
<organism evidence="1 2">
    <name type="scientific">Aspergillus luchuensis (strain CBS 106.47)</name>
    <dbReference type="NCBI Taxonomy" id="1137211"/>
    <lineage>
        <taxon>Eukaryota</taxon>
        <taxon>Fungi</taxon>
        <taxon>Dikarya</taxon>
        <taxon>Ascomycota</taxon>
        <taxon>Pezizomycotina</taxon>
        <taxon>Eurotiomycetes</taxon>
        <taxon>Eurotiomycetidae</taxon>
        <taxon>Eurotiales</taxon>
        <taxon>Aspergillaceae</taxon>
        <taxon>Aspergillus</taxon>
        <taxon>Aspergillus subgen. Circumdati</taxon>
    </lineage>
</organism>
<dbReference type="VEuPathDB" id="FungiDB:ASPFODRAFT_69792"/>
<reference evidence="2" key="1">
    <citation type="journal article" date="2017" name="Genome Biol.">
        <title>Comparative genomics reveals high biological diversity and specific adaptations in the industrially and medically important fungal genus Aspergillus.</title>
        <authorList>
            <person name="de Vries R.P."/>
            <person name="Riley R."/>
            <person name="Wiebenga A."/>
            <person name="Aguilar-Osorio G."/>
            <person name="Amillis S."/>
            <person name="Uchima C.A."/>
            <person name="Anderluh G."/>
            <person name="Asadollahi M."/>
            <person name="Askin M."/>
            <person name="Barry K."/>
            <person name="Battaglia E."/>
            <person name="Bayram O."/>
            <person name="Benocci T."/>
            <person name="Braus-Stromeyer S.A."/>
            <person name="Caldana C."/>
            <person name="Canovas D."/>
            <person name="Cerqueira G.C."/>
            <person name="Chen F."/>
            <person name="Chen W."/>
            <person name="Choi C."/>
            <person name="Clum A."/>
            <person name="Dos Santos R.A."/>
            <person name="Damasio A.R."/>
            <person name="Diallinas G."/>
            <person name="Emri T."/>
            <person name="Fekete E."/>
            <person name="Flipphi M."/>
            <person name="Freyberg S."/>
            <person name="Gallo A."/>
            <person name="Gournas C."/>
            <person name="Habgood R."/>
            <person name="Hainaut M."/>
            <person name="Harispe M.L."/>
            <person name="Henrissat B."/>
            <person name="Hilden K.S."/>
            <person name="Hope R."/>
            <person name="Hossain A."/>
            <person name="Karabika E."/>
            <person name="Karaffa L."/>
            <person name="Karanyi Z."/>
            <person name="Krasevec N."/>
            <person name="Kuo A."/>
            <person name="Kusch H."/>
            <person name="LaButti K."/>
            <person name="Lagendijk E.L."/>
            <person name="Lapidus A."/>
            <person name="Levasseur A."/>
            <person name="Lindquist E."/>
            <person name="Lipzen A."/>
            <person name="Logrieco A.F."/>
            <person name="MacCabe A."/>
            <person name="Maekelae M.R."/>
            <person name="Malavazi I."/>
            <person name="Melin P."/>
            <person name="Meyer V."/>
            <person name="Mielnichuk N."/>
            <person name="Miskei M."/>
            <person name="Molnar A.P."/>
            <person name="Mule G."/>
            <person name="Ngan C.Y."/>
            <person name="Orejas M."/>
            <person name="Orosz E."/>
            <person name="Ouedraogo J.P."/>
            <person name="Overkamp K.M."/>
            <person name="Park H.-S."/>
            <person name="Perrone G."/>
            <person name="Piumi F."/>
            <person name="Punt P.J."/>
            <person name="Ram A.F."/>
            <person name="Ramon A."/>
            <person name="Rauscher S."/>
            <person name="Record E."/>
            <person name="Riano-Pachon D.M."/>
            <person name="Robert V."/>
            <person name="Roehrig J."/>
            <person name="Ruller R."/>
            <person name="Salamov A."/>
            <person name="Salih N.S."/>
            <person name="Samson R.A."/>
            <person name="Sandor E."/>
            <person name="Sanguinetti M."/>
            <person name="Schuetze T."/>
            <person name="Sepcic K."/>
            <person name="Shelest E."/>
            <person name="Sherlock G."/>
            <person name="Sophianopoulou V."/>
            <person name="Squina F.M."/>
            <person name="Sun H."/>
            <person name="Susca A."/>
            <person name="Todd R.B."/>
            <person name="Tsang A."/>
            <person name="Unkles S.E."/>
            <person name="van de Wiele N."/>
            <person name="van Rossen-Uffink D."/>
            <person name="Oliveira J.V."/>
            <person name="Vesth T.C."/>
            <person name="Visser J."/>
            <person name="Yu J.-H."/>
            <person name="Zhou M."/>
            <person name="Andersen M.R."/>
            <person name="Archer D.B."/>
            <person name="Baker S.E."/>
            <person name="Benoit I."/>
            <person name="Brakhage A.A."/>
            <person name="Braus G.H."/>
            <person name="Fischer R."/>
            <person name="Frisvad J.C."/>
            <person name="Goldman G.H."/>
            <person name="Houbraken J."/>
            <person name="Oakley B."/>
            <person name="Pocsi I."/>
            <person name="Scazzocchio C."/>
            <person name="Seiboth B."/>
            <person name="vanKuyk P.A."/>
            <person name="Wortman J."/>
            <person name="Dyer P.S."/>
            <person name="Grigoriev I.V."/>
        </authorList>
    </citation>
    <scope>NUCLEOTIDE SEQUENCE [LARGE SCALE GENOMIC DNA]</scope>
    <source>
        <strain evidence="2">CBS 106.47</strain>
    </source>
</reference>
<protein>
    <submittedName>
        <fullName evidence="1">Uncharacterized protein</fullName>
    </submittedName>
</protein>
<feature type="non-terminal residue" evidence="1">
    <location>
        <position position="1"/>
    </location>
</feature>
<evidence type="ECO:0000313" key="1">
    <source>
        <dbReference type="EMBL" id="OJZ88478.1"/>
    </source>
</evidence>
<proteinExistence type="predicted"/>